<evidence type="ECO:0000313" key="1">
    <source>
        <dbReference type="EMBL" id="KAJ7375067.1"/>
    </source>
</evidence>
<reference evidence="1" key="1">
    <citation type="submission" date="2023-01" db="EMBL/GenBank/DDBJ databases">
        <title>Genome assembly of the deep-sea coral Lophelia pertusa.</title>
        <authorList>
            <person name="Herrera S."/>
            <person name="Cordes E."/>
        </authorList>
    </citation>
    <scope>NUCLEOTIDE SEQUENCE</scope>
    <source>
        <strain evidence="1">USNM1676648</strain>
        <tissue evidence="1">Polyp</tissue>
    </source>
</reference>
<name>A0A9W9Z4T9_9CNID</name>
<accession>A0A9W9Z4T9</accession>
<gene>
    <name evidence="1" type="ORF">OS493_001799</name>
</gene>
<organism evidence="1 2">
    <name type="scientific">Desmophyllum pertusum</name>
    <dbReference type="NCBI Taxonomy" id="174260"/>
    <lineage>
        <taxon>Eukaryota</taxon>
        <taxon>Metazoa</taxon>
        <taxon>Cnidaria</taxon>
        <taxon>Anthozoa</taxon>
        <taxon>Hexacorallia</taxon>
        <taxon>Scleractinia</taxon>
        <taxon>Caryophylliina</taxon>
        <taxon>Caryophylliidae</taxon>
        <taxon>Desmophyllum</taxon>
    </lineage>
</organism>
<dbReference type="EMBL" id="MU826826">
    <property type="protein sequence ID" value="KAJ7375067.1"/>
    <property type="molecule type" value="Genomic_DNA"/>
</dbReference>
<keyword evidence="2" id="KW-1185">Reference proteome</keyword>
<comment type="caution">
    <text evidence="1">The sequence shown here is derived from an EMBL/GenBank/DDBJ whole genome shotgun (WGS) entry which is preliminary data.</text>
</comment>
<protein>
    <submittedName>
        <fullName evidence="1">Uncharacterized protein</fullName>
    </submittedName>
</protein>
<sequence length="60" mass="6644">MASFTFAHDPFVFTGKITLHSSVTDQMVLGQLTFRTFLQGTNTSTLKQSPRSFSEIAQTS</sequence>
<dbReference type="AlphaFoldDB" id="A0A9W9Z4T9"/>
<evidence type="ECO:0000313" key="2">
    <source>
        <dbReference type="Proteomes" id="UP001163046"/>
    </source>
</evidence>
<dbReference type="Proteomes" id="UP001163046">
    <property type="component" value="Unassembled WGS sequence"/>
</dbReference>
<proteinExistence type="predicted"/>